<organism evidence="3 4">
    <name type="scientific">Mycena metata</name>
    <dbReference type="NCBI Taxonomy" id="1033252"/>
    <lineage>
        <taxon>Eukaryota</taxon>
        <taxon>Fungi</taxon>
        <taxon>Dikarya</taxon>
        <taxon>Basidiomycota</taxon>
        <taxon>Agaricomycotina</taxon>
        <taxon>Agaricomycetes</taxon>
        <taxon>Agaricomycetidae</taxon>
        <taxon>Agaricales</taxon>
        <taxon>Marasmiineae</taxon>
        <taxon>Mycenaceae</taxon>
        <taxon>Mycena</taxon>
    </lineage>
</organism>
<dbReference type="EMBL" id="JARKIB010000264">
    <property type="protein sequence ID" value="KAJ7718554.1"/>
    <property type="molecule type" value="Genomic_DNA"/>
</dbReference>
<feature type="transmembrane region" description="Helical" evidence="1">
    <location>
        <begin position="62"/>
        <end position="84"/>
    </location>
</feature>
<feature type="transmembrane region" description="Helical" evidence="1">
    <location>
        <begin position="134"/>
        <end position="151"/>
    </location>
</feature>
<feature type="transmembrane region" description="Helical" evidence="1">
    <location>
        <begin position="104"/>
        <end position="122"/>
    </location>
</feature>
<keyword evidence="1" id="KW-0472">Membrane</keyword>
<feature type="domain" description="DUF6534" evidence="2">
    <location>
        <begin position="177"/>
        <end position="266"/>
    </location>
</feature>
<keyword evidence="4" id="KW-1185">Reference proteome</keyword>
<reference evidence="3" key="1">
    <citation type="submission" date="2023-03" db="EMBL/GenBank/DDBJ databases">
        <title>Massive genome expansion in bonnet fungi (Mycena s.s.) driven by repeated elements and novel gene families across ecological guilds.</title>
        <authorList>
            <consortium name="Lawrence Berkeley National Laboratory"/>
            <person name="Harder C.B."/>
            <person name="Miyauchi S."/>
            <person name="Viragh M."/>
            <person name="Kuo A."/>
            <person name="Thoen E."/>
            <person name="Andreopoulos B."/>
            <person name="Lu D."/>
            <person name="Skrede I."/>
            <person name="Drula E."/>
            <person name="Henrissat B."/>
            <person name="Morin E."/>
            <person name="Kohler A."/>
            <person name="Barry K."/>
            <person name="LaButti K."/>
            <person name="Morin E."/>
            <person name="Salamov A."/>
            <person name="Lipzen A."/>
            <person name="Mereny Z."/>
            <person name="Hegedus B."/>
            <person name="Baldrian P."/>
            <person name="Stursova M."/>
            <person name="Weitz H."/>
            <person name="Taylor A."/>
            <person name="Grigoriev I.V."/>
            <person name="Nagy L.G."/>
            <person name="Martin F."/>
            <person name="Kauserud H."/>
        </authorList>
    </citation>
    <scope>NUCLEOTIDE SEQUENCE</scope>
    <source>
        <strain evidence="3">CBHHK182m</strain>
    </source>
</reference>
<evidence type="ECO:0000259" key="2">
    <source>
        <dbReference type="Pfam" id="PF20152"/>
    </source>
</evidence>
<comment type="caution">
    <text evidence="3">The sequence shown here is derived from an EMBL/GenBank/DDBJ whole genome shotgun (WGS) entry which is preliminary data.</text>
</comment>
<keyword evidence="1" id="KW-1133">Transmembrane helix</keyword>
<evidence type="ECO:0000313" key="4">
    <source>
        <dbReference type="Proteomes" id="UP001215598"/>
    </source>
</evidence>
<sequence length="319" mass="35583">MGSPLDRTYGVALVTLFLSAMYATPPVEPDLSYTNHSLYGTGLIQAYLYFRWYAKDHLILKTIVVSLIILETLQIVFLFDGMYLNLIDNFGNFGALDVIFWQDSTQLLCGYLSAFLVQMYFGYCVYGLNPQNKVVPGIIMFLGLASLAQTIRTHQLGLFSHLDVTKPVITTQSASTLACDIVITSSLIYALRGKKGAIESTNSMITALIITAVNLRDRLLKRFNLLTQRYLKFLVKPNTFYFFLGLIPSGKLYMNSMLATLNTREYVRNKGHNPRGWHSFPLAVMGSDQREAEAVAFASSGVGISLRFDQNSSVCAIPV</sequence>
<keyword evidence="1" id="KW-0812">Transmembrane</keyword>
<name>A0AAD7MI55_9AGAR</name>
<accession>A0AAD7MI55</accession>
<evidence type="ECO:0000256" key="1">
    <source>
        <dbReference type="SAM" id="Phobius"/>
    </source>
</evidence>
<evidence type="ECO:0000313" key="3">
    <source>
        <dbReference type="EMBL" id="KAJ7718554.1"/>
    </source>
</evidence>
<dbReference type="AlphaFoldDB" id="A0AAD7MI55"/>
<dbReference type="Proteomes" id="UP001215598">
    <property type="component" value="Unassembled WGS sequence"/>
</dbReference>
<dbReference type="PANTHER" id="PTHR40465:SF1">
    <property type="entry name" value="DUF6534 DOMAIN-CONTAINING PROTEIN"/>
    <property type="match status" value="1"/>
</dbReference>
<proteinExistence type="predicted"/>
<protein>
    <recommendedName>
        <fullName evidence="2">DUF6534 domain-containing protein</fullName>
    </recommendedName>
</protein>
<gene>
    <name evidence="3" type="ORF">B0H16DRAFT_1797313</name>
</gene>
<dbReference type="InterPro" id="IPR045339">
    <property type="entry name" value="DUF6534"/>
</dbReference>
<dbReference type="Pfam" id="PF20152">
    <property type="entry name" value="DUF6534"/>
    <property type="match status" value="1"/>
</dbReference>
<dbReference type="PANTHER" id="PTHR40465">
    <property type="entry name" value="CHROMOSOME 1, WHOLE GENOME SHOTGUN SEQUENCE"/>
    <property type="match status" value="1"/>
</dbReference>
<feature type="transmembrane region" description="Helical" evidence="1">
    <location>
        <begin position="171"/>
        <end position="191"/>
    </location>
</feature>